<protein>
    <recommendedName>
        <fullName evidence="2">EamA domain-containing protein</fullName>
    </recommendedName>
</protein>
<dbReference type="PANTHER" id="PTHR22911:SF137">
    <property type="entry name" value="SOLUTE CARRIER FAMILY 35 MEMBER G2-RELATED"/>
    <property type="match status" value="1"/>
</dbReference>
<dbReference type="AlphaFoldDB" id="A0A644XBK4"/>
<proteinExistence type="predicted"/>
<dbReference type="PANTHER" id="PTHR22911">
    <property type="entry name" value="ACYL-MALONYL CONDENSING ENZYME-RELATED"/>
    <property type="match status" value="1"/>
</dbReference>
<keyword evidence="1" id="KW-1133">Transmembrane helix</keyword>
<feature type="transmembrane region" description="Helical" evidence="1">
    <location>
        <begin position="6"/>
        <end position="22"/>
    </location>
</feature>
<comment type="caution">
    <text evidence="3">The sequence shown here is derived from an EMBL/GenBank/DDBJ whole genome shotgun (WGS) entry which is preliminary data.</text>
</comment>
<dbReference type="EMBL" id="VSSQ01002142">
    <property type="protein sequence ID" value="MPM13590.1"/>
    <property type="molecule type" value="Genomic_DNA"/>
</dbReference>
<evidence type="ECO:0000313" key="3">
    <source>
        <dbReference type="EMBL" id="MPM13590.1"/>
    </source>
</evidence>
<dbReference type="Gene3D" id="1.10.3730.20">
    <property type="match status" value="2"/>
</dbReference>
<feature type="transmembrane region" description="Helical" evidence="1">
    <location>
        <begin position="97"/>
        <end position="116"/>
    </location>
</feature>
<feature type="transmembrane region" description="Helical" evidence="1">
    <location>
        <begin position="122"/>
        <end position="140"/>
    </location>
</feature>
<dbReference type="Pfam" id="PF00892">
    <property type="entry name" value="EamA"/>
    <property type="match status" value="2"/>
</dbReference>
<gene>
    <name evidence="3" type="ORF">SDC9_59947</name>
</gene>
<sequence length="290" mass="31526">MFFGEIAALVVAICWTLSALFFEKAGRKIGSLSVNIIRLVWAFVLLGITLLITKQTFFPTDATGYQWFWLGLSGVVGLFLGDLFLFKSYLIIGSRTATLVMSSVPVITATIGWFFLDEILSLKSIIAILVSLSGIVIAIADRRLKIRVPAKGLLLAFGGAMGQAIGLILSKKGIGDYDPISATQIRILFGLICFIIMITALKRWPKVKEAFKDRSGIRAVSIGSFFGPFLGITLSLFAIQHTKTGIASTFMALVPVFIIVPSAIMFKEKIAPHHVIGAIVSIIGVSLFFF</sequence>
<dbReference type="InterPro" id="IPR037185">
    <property type="entry name" value="EmrE-like"/>
</dbReference>
<keyword evidence="1" id="KW-0472">Membrane</keyword>
<keyword evidence="1" id="KW-0812">Transmembrane</keyword>
<dbReference type="GO" id="GO:0016020">
    <property type="term" value="C:membrane"/>
    <property type="evidence" value="ECO:0007669"/>
    <property type="project" value="InterPro"/>
</dbReference>
<dbReference type="InterPro" id="IPR000620">
    <property type="entry name" value="EamA_dom"/>
</dbReference>
<dbReference type="SUPFAM" id="SSF103481">
    <property type="entry name" value="Multidrug resistance efflux transporter EmrE"/>
    <property type="match status" value="2"/>
</dbReference>
<reference evidence="3" key="1">
    <citation type="submission" date="2019-08" db="EMBL/GenBank/DDBJ databases">
        <authorList>
            <person name="Kucharzyk K."/>
            <person name="Murdoch R.W."/>
            <person name="Higgins S."/>
            <person name="Loffler F."/>
        </authorList>
    </citation>
    <scope>NUCLEOTIDE SEQUENCE</scope>
</reference>
<name>A0A644XBK4_9ZZZZ</name>
<evidence type="ECO:0000256" key="1">
    <source>
        <dbReference type="SAM" id="Phobius"/>
    </source>
</evidence>
<feature type="transmembrane region" description="Helical" evidence="1">
    <location>
        <begin position="216"/>
        <end position="239"/>
    </location>
</feature>
<feature type="domain" description="EamA" evidence="2">
    <location>
        <begin position="3"/>
        <end position="138"/>
    </location>
</feature>
<feature type="transmembrane region" description="Helical" evidence="1">
    <location>
        <begin position="152"/>
        <end position="170"/>
    </location>
</feature>
<feature type="transmembrane region" description="Helical" evidence="1">
    <location>
        <begin position="271"/>
        <end position="289"/>
    </location>
</feature>
<feature type="transmembrane region" description="Helical" evidence="1">
    <location>
        <begin position="65"/>
        <end position="85"/>
    </location>
</feature>
<accession>A0A644XBK4</accession>
<organism evidence="3">
    <name type="scientific">bioreactor metagenome</name>
    <dbReference type="NCBI Taxonomy" id="1076179"/>
    <lineage>
        <taxon>unclassified sequences</taxon>
        <taxon>metagenomes</taxon>
        <taxon>ecological metagenomes</taxon>
    </lineage>
</organism>
<feature type="transmembrane region" description="Helical" evidence="1">
    <location>
        <begin position="34"/>
        <end position="53"/>
    </location>
</feature>
<feature type="domain" description="EamA" evidence="2">
    <location>
        <begin position="151"/>
        <end position="289"/>
    </location>
</feature>
<feature type="transmembrane region" description="Helical" evidence="1">
    <location>
        <begin position="245"/>
        <end position="264"/>
    </location>
</feature>
<feature type="transmembrane region" description="Helical" evidence="1">
    <location>
        <begin position="185"/>
        <end position="204"/>
    </location>
</feature>
<evidence type="ECO:0000259" key="2">
    <source>
        <dbReference type="Pfam" id="PF00892"/>
    </source>
</evidence>